<dbReference type="Proteomes" id="UP000515561">
    <property type="component" value="Chromosome"/>
</dbReference>
<dbReference type="KEGG" id="acel:acsn021_14870"/>
<name>A0A6S6R4D0_9FIRM</name>
<sequence>MKLLQLHITPSKYITLSETCIGINIYFCLYGCITKTKEEKFIMGINEIMIGIEGL</sequence>
<keyword evidence="2" id="KW-1185">Reference proteome</keyword>
<accession>A0A6S6R4D0</accession>
<proteinExistence type="predicted"/>
<protein>
    <submittedName>
        <fullName evidence="1">Uncharacterized protein</fullName>
    </submittedName>
</protein>
<evidence type="ECO:0000313" key="1">
    <source>
        <dbReference type="EMBL" id="BCJ93918.1"/>
    </source>
</evidence>
<evidence type="ECO:0000313" key="2">
    <source>
        <dbReference type="Proteomes" id="UP000515561"/>
    </source>
</evidence>
<dbReference type="AlphaFoldDB" id="A0A6S6R4D0"/>
<dbReference type="EMBL" id="AP023367">
    <property type="protein sequence ID" value="BCJ93918.1"/>
    <property type="molecule type" value="Genomic_DNA"/>
</dbReference>
<gene>
    <name evidence="1" type="ORF">acsn021_14870</name>
</gene>
<organism evidence="1 2">
    <name type="scientific">Anaerocolumna cellulosilytica</name>
    <dbReference type="NCBI Taxonomy" id="433286"/>
    <lineage>
        <taxon>Bacteria</taxon>
        <taxon>Bacillati</taxon>
        <taxon>Bacillota</taxon>
        <taxon>Clostridia</taxon>
        <taxon>Lachnospirales</taxon>
        <taxon>Lachnospiraceae</taxon>
        <taxon>Anaerocolumna</taxon>
    </lineage>
</organism>
<reference evidence="1 2" key="1">
    <citation type="journal article" date="2016" name="Int. J. Syst. Evol. Microbiol.">
        <title>Descriptions of Anaerotaenia torta gen. nov., sp. nov. and Anaerocolumna cellulosilytica gen. nov., sp. nov. isolated from a methanogenic reactor of cattle waste.</title>
        <authorList>
            <person name="Uek A."/>
            <person name="Ohtaki Y."/>
            <person name="Kaku N."/>
            <person name="Ueki K."/>
        </authorList>
    </citation>
    <scope>NUCLEOTIDE SEQUENCE [LARGE SCALE GENOMIC DNA]</scope>
    <source>
        <strain evidence="1 2">SN021</strain>
    </source>
</reference>